<reference evidence="2" key="1">
    <citation type="submission" date="2021-01" db="EMBL/GenBank/DDBJ databases">
        <authorList>
            <person name="Corre E."/>
            <person name="Pelletier E."/>
            <person name="Niang G."/>
            <person name="Scheremetjew M."/>
            <person name="Finn R."/>
            <person name="Kale V."/>
            <person name="Holt S."/>
            <person name="Cochrane G."/>
            <person name="Meng A."/>
            <person name="Brown T."/>
            <person name="Cohen L."/>
        </authorList>
    </citation>
    <scope>NUCLEOTIDE SEQUENCE</scope>
</reference>
<name>A0A7S1ADV6_NOCSC</name>
<feature type="region of interest" description="Disordered" evidence="1">
    <location>
        <begin position="542"/>
        <end position="591"/>
    </location>
</feature>
<sequence length="591" mass="66522">MPIERPCVGRDKMLTIRPLSVVELNSILPDSKLRRASGLVGQPILRRRFVAPKPSLPLHRELAAGWGDLLSEISAASRRLKVAQGGGRMSNAQDVAEDDGEPFTMRGLRGEEVGGAVSSRARHGSRSPRTSWRTRSPEEPVNVSWQSFQVNEAKVPDDVLSALWRRAADPKGEHEPIPPLRRIPRLTVVRRDVEKLPAVNNLKHWRQKKQDRREARKTAAESKRFPTLANMIAPPDAIVETQEPKPPTLSRVGKALARSRAAEHDDDSAERLLTAVVQVNVRCQRRLERKHARFRQTQQLWSRRLQNRVSRLQLDAEEIHEAKMGTIVGSEVVKPKADLAVVGDTVLQYLRRHRQLAELQRRSQQAIYEQQVEEFEMYVSLVADPNRVPERGEVFLCDSFQHILAAGFIVDDTYFFRVLAHLHREDFERAHTVNFIAACCAAFGMDLKAYWAFLKARGLPLYAPRARPDDKKSWEDWAPWQGVELRDHRDVDDLPVVGGPIPFMPILPNATPCTSQQASRDEDPLMSILRQVVLHSVLGCTEQTPRSSPTFSGGEPKGASVAVPSPPASRLPPVQASRRDRFKSGLGCWGK</sequence>
<dbReference type="AlphaFoldDB" id="A0A7S1ADV6"/>
<feature type="compositionally biased region" description="Polar residues" evidence="1">
    <location>
        <begin position="542"/>
        <end position="551"/>
    </location>
</feature>
<dbReference type="EMBL" id="HBFQ01034849">
    <property type="protein sequence ID" value="CAD8850234.1"/>
    <property type="molecule type" value="Transcribed_RNA"/>
</dbReference>
<evidence type="ECO:0000256" key="1">
    <source>
        <dbReference type="SAM" id="MobiDB-lite"/>
    </source>
</evidence>
<feature type="region of interest" description="Disordered" evidence="1">
    <location>
        <begin position="112"/>
        <end position="139"/>
    </location>
</feature>
<evidence type="ECO:0000313" key="2">
    <source>
        <dbReference type="EMBL" id="CAD8850234.1"/>
    </source>
</evidence>
<accession>A0A7S1ADV6</accession>
<proteinExistence type="predicted"/>
<gene>
    <name evidence="2" type="ORF">NSCI0253_LOCUS24584</name>
</gene>
<protein>
    <submittedName>
        <fullName evidence="2">Uncharacterized protein</fullName>
    </submittedName>
</protein>
<organism evidence="2">
    <name type="scientific">Noctiluca scintillans</name>
    <name type="common">Sea sparkle</name>
    <name type="synonym">Red tide dinoflagellate</name>
    <dbReference type="NCBI Taxonomy" id="2966"/>
    <lineage>
        <taxon>Eukaryota</taxon>
        <taxon>Sar</taxon>
        <taxon>Alveolata</taxon>
        <taxon>Dinophyceae</taxon>
        <taxon>Noctilucales</taxon>
        <taxon>Noctilucaceae</taxon>
        <taxon>Noctiluca</taxon>
    </lineage>
</organism>